<evidence type="ECO:0000256" key="1">
    <source>
        <dbReference type="ARBA" id="ARBA00001962"/>
    </source>
</evidence>
<dbReference type="Gene3D" id="2.60.120.620">
    <property type="entry name" value="q2cbj1_9rhob like domain"/>
    <property type="match status" value="1"/>
</dbReference>
<dbReference type="PANTHER" id="PTHR20883">
    <property type="entry name" value="PHYTANOYL-COA DIOXYGENASE DOMAIN CONTAINING 1"/>
    <property type="match status" value="1"/>
</dbReference>
<dbReference type="Proteomes" id="UP000694888">
    <property type="component" value="Unplaced"/>
</dbReference>
<name>A0ABM1A340_APLCA</name>
<accession>A0ABM1A340</accession>
<keyword evidence="2" id="KW-1185">Reference proteome</keyword>
<gene>
    <name evidence="3" type="primary">LOC101845938</name>
</gene>
<comment type="cofactor">
    <cofactor evidence="1">
        <name>Fe cation</name>
        <dbReference type="ChEBI" id="CHEBI:24875"/>
    </cofactor>
</comment>
<proteinExistence type="predicted"/>
<dbReference type="InterPro" id="IPR008775">
    <property type="entry name" value="Phytyl_CoA_dOase-like"/>
</dbReference>
<dbReference type="GeneID" id="101845938"/>
<dbReference type="Pfam" id="PF05721">
    <property type="entry name" value="PhyH"/>
    <property type="match status" value="1"/>
</dbReference>
<reference evidence="3" key="1">
    <citation type="submission" date="2025-08" db="UniProtKB">
        <authorList>
            <consortium name="RefSeq"/>
        </authorList>
    </citation>
    <scope>IDENTIFICATION</scope>
</reference>
<evidence type="ECO:0000313" key="3">
    <source>
        <dbReference type="RefSeq" id="XP_012939855.1"/>
    </source>
</evidence>
<dbReference type="SUPFAM" id="SSF51197">
    <property type="entry name" value="Clavaminate synthase-like"/>
    <property type="match status" value="1"/>
</dbReference>
<organism evidence="2 3">
    <name type="scientific">Aplysia californica</name>
    <name type="common">California sea hare</name>
    <dbReference type="NCBI Taxonomy" id="6500"/>
    <lineage>
        <taxon>Eukaryota</taxon>
        <taxon>Metazoa</taxon>
        <taxon>Spiralia</taxon>
        <taxon>Lophotrochozoa</taxon>
        <taxon>Mollusca</taxon>
        <taxon>Gastropoda</taxon>
        <taxon>Heterobranchia</taxon>
        <taxon>Euthyneura</taxon>
        <taxon>Tectipleura</taxon>
        <taxon>Aplysiida</taxon>
        <taxon>Aplysioidea</taxon>
        <taxon>Aplysiidae</taxon>
        <taxon>Aplysia</taxon>
    </lineage>
</organism>
<protein>
    <submittedName>
        <fullName evidence="3">Uncharacterized protein LOC101845938</fullName>
    </submittedName>
</protein>
<sequence>MSSTSNRYPGEVDEAYPAPFIDAPSPVTTSKPGQLPHSEIQRFFKEGYIVVKDFFSPAELDPCREDIALMVDQLAHKLYDAGKVKSLYEEFGLFQRLTKLEEDFTGANVLLFKYQKMPLSFQRLWSNPRLLNLMEQILGPEVAGHPTWNLRTKTPRSEAVNIPWHQDSAYMSNDSYDHMIATAWIPFLDATPENGCMQMARYGHRTGKVATHECCAGPTWYIMLKEENMRDTLGVDLVEDVKTEPVPYGGFILFNNLIPHRSLPNESNDVRWSVDLRWQSPRHSFGFYGIQDGILFRSPDQPDLQPDWPKFFSVDRKEVWQRKYAKSVPASTGDFDTRITGPWIGKWEIVNHNLHTGLFQNMTSR</sequence>
<dbReference type="PANTHER" id="PTHR20883:SF14">
    <property type="entry name" value="PHYTANOYL-COA DIOXYGENASE"/>
    <property type="match status" value="1"/>
</dbReference>
<evidence type="ECO:0000313" key="2">
    <source>
        <dbReference type="Proteomes" id="UP000694888"/>
    </source>
</evidence>
<dbReference type="RefSeq" id="XP_012939855.1">
    <property type="nucleotide sequence ID" value="XM_013084401.1"/>
</dbReference>